<protein>
    <recommendedName>
        <fullName evidence="6">Sulfotransferase family protein</fullName>
    </recommendedName>
</protein>
<comment type="similarity">
    <text evidence="1">Belongs to the class-IV pyridoxal-phosphate-dependent aminotransferase family.</text>
</comment>
<gene>
    <name evidence="3" type="ORF">EDS130_LOCUS44854</name>
    <name evidence="2" type="ORF">XAT740_LOCUS36357</name>
</gene>
<dbReference type="Proteomes" id="UP000663828">
    <property type="component" value="Unassembled WGS sequence"/>
</dbReference>
<dbReference type="InterPro" id="IPR050571">
    <property type="entry name" value="Class-IV_PLP-Dep_Aminotrnsfr"/>
</dbReference>
<dbReference type="Gene3D" id="3.40.50.300">
    <property type="entry name" value="P-loop containing nucleotide triphosphate hydrolases"/>
    <property type="match status" value="1"/>
</dbReference>
<dbReference type="EMBL" id="CAJNOJ010000938">
    <property type="protein sequence ID" value="CAF1534725.1"/>
    <property type="molecule type" value="Genomic_DNA"/>
</dbReference>
<dbReference type="GO" id="GO:0019752">
    <property type="term" value="P:carboxylic acid metabolic process"/>
    <property type="evidence" value="ECO:0007669"/>
    <property type="project" value="TreeGrafter"/>
</dbReference>
<dbReference type="AlphaFoldDB" id="A0A815VGB5"/>
<evidence type="ECO:0000313" key="2">
    <source>
        <dbReference type="EMBL" id="CAF1441636.1"/>
    </source>
</evidence>
<evidence type="ECO:0008006" key="6">
    <source>
        <dbReference type="Google" id="ProtNLM"/>
    </source>
</evidence>
<evidence type="ECO:0000256" key="1">
    <source>
        <dbReference type="ARBA" id="ARBA00009320"/>
    </source>
</evidence>
<dbReference type="PANTHER" id="PTHR42743">
    <property type="entry name" value="AMINO-ACID AMINOTRANSFERASE"/>
    <property type="match status" value="1"/>
</dbReference>
<organism evidence="3 5">
    <name type="scientific">Adineta ricciae</name>
    <name type="common">Rotifer</name>
    <dbReference type="NCBI Taxonomy" id="249248"/>
    <lineage>
        <taxon>Eukaryota</taxon>
        <taxon>Metazoa</taxon>
        <taxon>Spiralia</taxon>
        <taxon>Gnathifera</taxon>
        <taxon>Rotifera</taxon>
        <taxon>Eurotatoria</taxon>
        <taxon>Bdelloidea</taxon>
        <taxon>Adinetida</taxon>
        <taxon>Adinetidae</taxon>
        <taxon>Adineta</taxon>
    </lineage>
</organism>
<dbReference type="Proteomes" id="UP000663852">
    <property type="component" value="Unassembled WGS sequence"/>
</dbReference>
<proteinExistence type="inferred from homology"/>
<keyword evidence="4" id="KW-1185">Reference proteome</keyword>
<comment type="caution">
    <text evidence="3">The sequence shown here is derived from an EMBL/GenBank/DDBJ whole genome shotgun (WGS) entry which is preliminary data.</text>
</comment>
<dbReference type="Pfam" id="PF19798">
    <property type="entry name" value="Sulfotransfer_5"/>
    <property type="match status" value="1"/>
</dbReference>
<dbReference type="OrthoDB" id="416710at2759"/>
<reference evidence="3" key="1">
    <citation type="submission" date="2021-02" db="EMBL/GenBank/DDBJ databases">
        <authorList>
            <person name="Nowell W R."/>
        </authorList>
    </citation>
    <scope>NUCLEOTIDE SEQUENCE</scope>
</reference>
<dbReference type="InterPro" id="IPR027417">
    <property type="entry name" value="P-loop_NTPase"/>
</dbReference>
<evidence type="ECO:0000313" key="4">
    <source>
        <dbReference type="Proteomes" id="UP000663828"/>
    </source>
</evidence>
<accession>A0A815VGB5</accession>
<dbReference type="PANTHER" id="PTHR42743:SF11">
    <property type="entry name" value="AMINODEOXYCHORISMATE LYASE"/>
    <property type="match status" value="1"/>
</dbReference>
<evidence type="ECO:0000313" key="3">
    <source>
        <dbReference type="EMBL" id="CAF1534725.1"/>
    </source>
</evidence>
<name>A0A815VGB5_ADIRI</name>
<dbReference type="EMBL" id="CAJNOR010003722">
    <property type="protein sequence ID" value="CAF1441636.1"/>
    <property type="molecule type" value="Genomic_DNA"/>
</dbReference>
<sequence length="242" mass="27995">MIIYLISGPRNCSTALMYSFSQRPDTTAIDEPFYGLWLTQLNEPQPFFDEIAQSMECNDQNKIHDLIEAKEKIKGNVFVKNMANTVKYMNNLRILNYQPLFLIRDPIDTIISHAKIYPKVTAEDLCLEYQIELYDRFKTMLKEDPPVIDGNELRQNPLSVLTQVCRQLNLPFTHEMLSWPRGPNPADGIWSEAWYKDVHSSTGFVPLPSIRKTKADIPNELVPIYDQAVPLYQKLFSHSIRA</sequence>
<evidence type="ECO:0000313" key="5">
    <source>
        <dbReference type="Proteomes" id="UP000663852"/>
    </source>
</evidence>
<dbReference type="SUPFAM" id="SSF52540">
    <property type="entry name" value="P-loop containing nucleoside triphosphate hydrolases"/>
    <property type="match status" value="1"/>
</dbReference>